<keyword evidence="1" id="KW-0732">Signal</keyword>
<dbReference type="EMBL" id="QGKY02000094">
    <property type="protein sequence ID" value="KAF2601974.1"/>
    <property type="molecule type" value="Genomic_DNA"/>
</dbReference>
<evidence type="ECO:0000256" key="1">
    <source>
        <dbReference type="SAM" id="SignalP"/>
    </source>
</evidence>
<feature type="signal peptide" evidence="1">
    <location>
        <begin position="1"/>
        <end position="16"/>
    </location>
</feature>
<feature type="chain" id="PRO_5035725376" evidence="1">
    <location>
        <begin position="17"/>
        <end position="75"/>
    </location>
</feature>
<protein>
    <submittedName>
        <fullName evidence="2">Uncharacterized protein</fullName>
    </submittedName>
</protein>
<organism evidence="2">
    <name type="scientific">Brassica cretica</name>
    <name type="common">Mustard</name>
    <dbReference type="NCBI Taxonomy" id="69181"/>
    <lineage>
        <taxon>Eukaryota</taxon>
        <taxon>Viridiplantae</taxon>
        <taxon>Streptophyta</taxon>
        <taxon>Embryophyta</taxon>
        <taxon>Tracheophyta</taxon>
        <taxon>Spermatophyta</taxon>
        <taxon>Magnoliopsida</taxon>
        <taxon>eudicotyledons</taxon>
        <taxon>Gunneridae</taxon>
        <taxon>Pentapetalae</taxon>
        <taxon>rosids</taxon>
        <taxon>malvids</taxon>
        <taxon>Brassicales</taxon>
        <taxon>Brassicaceae</taxon>
        <taxon>Brassiceae</taxon>
        <taxon>Brassica</taxon>
    </lineage>
</organism>
<proteinExistence type="predicted"/>
<gene>
    <name evidence="2" type="ORF">F2Q70_00028383</name>
</gene>
<reference evidence="2" key="1">
    <citation type="submission" date="2019-12" db="EMBL/GenBank/DDBJ databases">
        <title>Genome sequencing and annotation of Brassica cretica.</title>
        <authorList>
            <person name="Studholme D.J."/>
            <person name="Sarris P.F."/>
        </authorList>
    </citation>
    <scope>NUCLEOTIDE SEQUENCE</scope>
    <source>
        <strain evidence="2">PFS-102/07</strain>
        <tissue evidence="2">Leaf</tissue>
    </source>
</reference>
<evidence type="ECO:0000313" key="2">
    <source>
        <dbReference type="EMBL" id="KAF2601974.1"/>
    </source>
</evidence>
<name>A0A8S9L3W7_BRACR</name>
<sequence length="75" mass="8526">MLMSMIALRLHIGVMADLVEILSRLEDQVANVVFDEFYCASLPAAGVQAHRPRYQECHHCETAKEELLRTNDPLD</sequence>
<comment type="caution">
    <text evidence="2">The sequence shown here is derived from an EMBL/GenBank/DDBJ whole genome shotgun (WGS) entry which is preliminary data.</text>
</comment>
<dbReference type="AlphaFoldDB" id="A0A8S9L3W7"/>
<accession>A0A8S9L3W7</accession>